<dbReference type="InterPro" id="IPR001130">
    <property type="entry name" value="TatD-like"/>
</dbReference>
<feature type="binding site" evidence="3">
    <location>
        <position position="238"/>
    </location>
    <ligand>
        <name>a divalent metal cation</name>
        <dbReference type="ChEBI" id="CHEBI:60240"/>
        <label>1</label>
    </ligand>
</feature>
<organism evidence="4 5">
    <name type="scientific">Moraxella cuniculi DSM 21768</name>
    <dbReference type="NCBI Taxonomy" id="1122245"/>
    <lineage>
        <taxon>Bacteria</taxon>
        <taxon>Pseudomonadati</taxon>
        <taxon>Pseudomonadota</taxon>
        <taxon>Gammaproteobacteria</taxon>
        <taxon>Moraxellales</taxon>
        <taxon>Moraxellaceae</taxon>
        <taxon>Moraxella</taxon>
    </lineage>
</organism>
<dbReference type="PANTHER" id="PTHR46124">
    <property type="entry name" value="D-AMINOACYL-TRNA DEACYLASE"/>
    <property type="match status" value="1"/>
</dbReference>
<dbReference type="Pfam" id="PF01026">
    <property type="entry name" value="TatD_DNase"/>
    <property type="match status" value="1"/>
</dbReference>
<dbReference type="GO" id="GO:0046872">
    <property type="term" value="F:metal ion binding"/>
    <property type="evidence" value="ECO:0007669"/>
    <property type="project" value="UniProtKB-KW"/>
</dbReference>
<feature type="binding site" evidence="3">
    <location>
        <position position="184"/>
    </location>
    <ligand>
        <name>a divalent metal cation</name>
        <dbReference type="ChEBI" id="CHEBI:60240"/>
        <label>2</label>
    </ligand>
</feature>
<dbReference type="CDD" id="cd01310">
    <property type="entry name" value="TatD_DNAse"/>
    <property type="match status" value="1"/>
</dbReference>
<evidence type="ECO:0000256" key="2">
    <source>
        <dbReference type="ARBA" id="ARBA00022801"/>
    </source>
</evidence>
<keyword evidence="2" id="KW-0378">Hydrolase</keyword>
<accession>A0A1N7G2F6</accession>
<proteinExistence type="inferred from homology"/>
<dbReference type="PROSITE" id="PS01137">
    <property type="entry name" value="TATD_1"/>
    <property type="match status" value="1"/>
</dbReference>
<keyword evidence="3" id="KW-0479">Metal-binding</keyword>
<feature type="binding site" evidence="3">
    <location>
        <position position="117"/>
    </location>
    <ligand>
        <name>a divalent metal cation</name>
        <dbReference type="ChEBI" id="CHEBI:60240"/>
        <label>1</label>
    </ligand>
</feature>
<sequence>MIKKQDKIDPMAQNITQSLRLIDTHTHFDVPEYDEARVQCARRASEQGVLHLVLIGYLARYFGRMVQTHEFVNALEAAPKSHLAFGLHPLYIHEHHENDLLILSDFLNNHHSIAIAEIGLDTYHKSLQSADIYAKQQRFFVEQIKLAKQYHKPILLHIRKSHADVLKILAEQNYRADNQGGIAHSFSGGEQEALAFVKRGFKLGITGQITNPNAKKLRRAAMAVFAKYGADAFVIETDCPDMMPLPCQHLGSFNEPANLPHVLDTLALLFSMDKQSLAEKLWQNSCQALQTKW</sequence>
<dbReference type="Proteomes" id="UP000187495">
    <property type="component" value="Unassembled WGS sequence"/>
</dbReference>
<dbReference type="STRING" id="34061.B0189_07370"/>
<evidence type="ECO:0000256" key="3">
    <source>
        <dbReference type="PIRSR" id="PIRSR005902-1"/>
    </source>
</evidence>
<keyword evidence="5" id="KW-1185">Reference proteome</keyword>
<dbReference type="GO" id="GO:0005829">
    <property type="term" value="C:cytosol"/>
    <property type="evidence" value="ECO:0007669"/>
    <property type="project" value="TreeGrafter"/>
</dbReference>
<evidence type="ECO:0000256" key="1">
    <source>
        <dbReference type="ARBA" id="ARBA00009275"/>
    </source>
</evidence>
<dbReference type="InterPro" id="IPR032466">
    <property type="entry name" value="Metal_Hydrolase"/>
</dbReference>
<comment type="similarity">
    <text evidence="1">Belongs to the metallo-dependent hydrolases superfamily. TatD-type hydrolase family.</text>
</comment>
<evidence type="ECO:0000313" key="4">
    <source>
        <dbReference type="EMBL" id="SIS06810.1"/>
    </source>
</evidence>
<protein>
    <submittedName>
        <fullName evidence="4">TatD DNase family protein</fullName>
    </submittedName>
</protein>
<dbReference type="SUPFAM" id="SSF51556">
    <property type="entry name" value="Metallo-dependent hydrolases"/>
    <property type="match status" value="1"/>
</dbReference>
<gene>
    <name evidence="4" type="ORF">SAMN02745664_12214</name>
</gene>
<name>A0A1N7G2F6_9GAMM</name>
<feature type="binding site" evidence="3">
    <location>
        <position position="25"/>
    </location>
    <ligand>
        <name>a divalent metal cation</name>
        <dbReference type="ChEBI" id="CHEBI:60240"/>
        <label>1</label>
    </ligand>
</feature>
<dbReference type="AlphaFoldDB" id="A0A1N7G2F6"/>
<dbReference type="EMBL" id="FTNU01000022">
    <property type="protein sequence ID" value="SIS06810.1"/>
    <property type="molecule type" value="Genomic_DNA"/>
</dbReference>
<reference evidence="5" key="1">
    <citation type="submission" date="2017-01" db="EMBL/GenBank/DDBJ databases">
        <authorList>
            <person name="Varghese N."/>
            <person name="Submissions S."/>
        </authorList>
    </citation>
    <scope>NUCLEOTIDE SEQUENCE [LARGE SCALE GENOMIC DNA]</scope>
    <source>
        <strain evidence="5">DSM 21768</strain>
    </source>
</reference>
<feature type="binding site" evidence="3">
    <location>
        <position position="27"/>
    </location>
    <ligand>
        <name>a divalent metal cation</name>
        <dbReference type="ChEBI" id="CHEBI:60240"/>
        <label>1</label>
    </ligand>
</feature>
<evidence type="ECO:0000313" key="5">
    <source>
        <dbReference type="Proteomes" id="UP000187495"/>
    </source>
</evidence>
<dbReference type="GO" id="GO:0016788">
    <property type="term" value="F:hydrolase activity, acting on ester bonds"/>
    <property type="evidence" value="ECO:0007669"/>
    <property type="project" value="InterPro"/>
</dbReference>
<dbReference type="Gene3D" id="3.20.20.140">
    <property type="entry name" value="Metal-dependent hydrolases"/>
    <property type="match status" value="1"/>
</dbReference>
<dbReference type="PANTHER" id="PTHR46124:SF3">
    <property type="entry name" value="HYDROLASE"/>
    <property type="match status" value="1"/>
</dbReference>
<dbReference type="PIRSF" id="PIRSF005902">
    <property type="entry name" value="DNase_TatD"/>
    <property type="match status" value="1"/>
</dbReference>
<dbReference type="InterPro" id="IPR018228">
    <property type="entry name" value="DNase_TatD-rel_CS"/>
</dbReference>
<feature type="binding site" evidence="3">
    <location>
        <position position="157"/>
    </location>
    <ligand>
        <name>a divalent metal cation</name>
        <dbReference type="ChEBI" id="CHEBI:60240"/>
        <label>2</label>
    </ligand>
</feature>